<organism evidence="2 3">
    <name type="scientific">Liparis tanakae</name>
    <name type="common">Tanaka's snailfish</name>
    <dbReference type="NCBI Taxonomy" id="230148"/>
    <lineage>
        <taxon>Eukaryota</taxon>
        <taxon>Metazoa</taxon>
        <taxon>Chordata</taxon>
        <taxon>Craniata</taxon>
        <taxon>Vertebrata</taxon>
        <taxon>Euteleostomi</taxon>
        <taxon>Actinopterygii</taxon>
        <taxon>Neopterygii</taxon>
        <taxon>Teleostei</taxon>
        <taxon>Neoteleostei</taxon>
        <taxon>Acanthomorphata</taxon>
        <taxon>Eupercaria</taxon>
        <taxon>Perciformes</taxon>
        <taxon>Cottioidei</taxon>
        <taxon>Cottales</taxon>
        <taxon>Liparidae</taxon>
        <taxon>Liparis</taxon>
    </lineage>
</organism>
<dbReference type="Proteomes" id="UP000314294">
    <property type="component" value="Unassembled WGS sequence"/>
</dbReference>
<protein>
    <submittedName>
        <fullName evidence="2">Uncharacterized protein</fullName>
    </submittedName>
</protein>
<proteinExistence type="predicted"/>
<evidence type="ECO:0000256" key="1">
    <source>
        <dbReference type="SAM" id="MobiDB-lite"/>
    </source>
</evidence>
<feature type="compositionally biased region" description="Acidic residues" evidence="1">
    <location>
        <begin position="178"/>
        <end position="190"/>
    </location>
</feature>
<evidence type="ECO:0000313" key="2">
    <source>
        <dbReference type="EMBL" id="TNN53168.1"/>
    </source>
</evidence>
<gene>
    <name evidence="2" type="ORF">EYF80_036629</name>
</gene>
<reference evidence="2 3" key="1">
    <citation type="submission" date="2019-03" db="EMBL/GenBank/DDBJ databases">
        <title>First draft genome of Liparis tanakae, snailfish: a comprehensive survey of snailfish specific genes.</title>
        <authorList>
            <person name="Kim W."/>
            <person name="Song I."/>
            <person name="Jeong J.-H."/>
            <person name="Kim D."/>
            <person name="Kim S."/>
            <person name="Ryu S."/>
            <person name="Song J.Y."/>
            <person name="Lee S.K."/>
        </authorList>
    </citation>
    <scope>NUCLEOTIDE SEQUENCE [LARGE SCALE GENOMIC DNA]</scope>
    <source>
        <tissue evidence="2">Muscle</tissue>
    </source>
</reference>
<feature type="compositionally biased region" description="Basic and acidic residues" evidence="1">
    <location>
        <begin position="144"/>
        <end position="159"/>
    </location>
</feature>
<feature type="compositionally biased region" description="Polar residues" evidence="1">
    <location>
        <begin position="119"/>
        <end position="143"/>
    </location>
</feature>
<name>A0A4Z2GHZ7_9TELE</name>
<feature type="compositionally biased region" description="Basic and acidic residues" evidence="1">
    <location>
        <begin position="208"/>
        <end position="231"/>
    </location>
</feature>
<evidence type="ECO:0000313" key="3">
    <source>
        <dbReference type="Proteomes" id="UP000314294"/>
    </source>
</evidence>
<dbReference type="AlphaFoldDB" id="A0A4Z2GHZ7"/>
<feature type="compositionally biased region" description="Basic residues" evidence="1">
    <location>
        <begin position="102"/>
        <end position="111"/>
    </location>
</feature>
<dbReference type="EMBL" id="SRLO01000524">
    <property type="protein sequence ID" value="TNN53168.1"/>
    <property type="molecule type" value="Genomic_DNA"/>
</dbReference>
<keyword evidence="3" id="KW-1185">Reference proteome</keyword>
<feature type="compositionally biased region" description="Low complexity" evidence="1">
    <location>
        <begin position="43"/>
        <end position="63"/>
    </location>
</feature>
<feature type="region of interest" description="Disordered" evidence="1">
    <location>
        <begin position="381"/>
        <end position="485"/>
    </location>
</feature>
<feature type="compositionally biased region" description="Basic and acidic residues" evidence="1">
    <location>
        <begin position="246"/>
        <end position="281"/>
    </location>
</feature>
<sequence>METVVVFDPAVTPLCGSRCLPVRIVAIVMEHNNNNNSSIPLVQQQQEVQQQEVQPQEVQPQQQEVEEELHSPQKSTLGPLSPEVDPAALLRPEGREADRAHTPLRHQRIGHGHRESPALTHNITTSQHHNTTGPLSWHPSSNCEEMKGGGRAARSEGTHVADVAQQQHQALPPHDGVVQEEDDEHDEVQDVEGHVSEQRPPGQVQHLPGEDGAHADHEQDVEDGRAHDGADAHVAVGDEDADQGGEELRGGASGRHEGGPGHVVGDRQLDGDDLQPGHEELVADDGQGHEHVDHAQEVQGHPALLPLLHREEVLGVVALPVRRLSGGRRGGRRRGRRRFERLRIYVHALFYIGPVDDHRRRRLGGVGRGGRLRLVGRRHLPNVDYHDGGGEGAVRPRGGPRRRQPGLQSQRVDEAQQHAREEEEDAAALEPPPRRRAALHCPRGLDSKNGGRYAERGAVPPTAAAPIRGEKKTPPAGRGDARGRRARFIFSQRAASTCGGDWRRRHNTSSRTCEHV</sequence>
<feature type="compositionally biased region" description="Basic and acidic residues" evidence="1">
    <location>
        <begin position="411"/>
        <end position="421"/>
    </location>
</feature>
<dbReference type="OrthoDB" id="10652423at2759"/>
<accession>A0A4Z2GHZ7</accession>
<feature type="compositionally biased region" description="Basic and acidic residues" evidence="1">
    <location>
        <begin position="468"/>
        <end position="483"/>
    </location>
</feature>
<comment type="caution">
    <text evidence="2">The sequence shown here is derived from an EMBL/GenBank/DDBJ whole genome shotgun (WGS) entry which is preliminary data.</text>
</comment>
<feature type="compositionally biased region" description="Basic and acidic residues" evidence="1">
    <location>
        <begin position="92"/>
        <end position="101"/>
    </location>
</feature>
<feature type="region of interest" description="Disordered" evidence="1">
    <location>
        <begin position="43"/>
        <end position="281"/>
    </location>
</feature>
<feature type="compositionally biased region" description="Low complexity" evidence="1">
    <location>
        <begin position="160"/>
        <end position="170"/>
    </location>
</feature>